<keyword evidence="1" id="KW-0472">Membrane</keyword>
<feature type="transmembrane region" description="Helical" evidence="1">
    <location>
        <begin position="191"/>
        <end position="214"/>
    </location>
</feature>
<sequence length="221" mass="24133">MILAQLTATSNPLFWYLTRDLAIAAYITLTLAVLFGLAISLARVTGERVMWHIQELHYTSATLTGVLMVGHMLTLTLDSYMPFSLTNLLVPLSQPISTLTVDLGVISFYGMLALLLSSWFKKHLPYTVWRTIHYVSFATFILVTLHGWLTGTDSATSWMPCVYCGSALAVGVLTAARIFTSPQPQKGKAPMAIPISLVIALIVGGIGMLAMFILRNNVPAI</sequence>
<dbReference type="STRING" id="485913.Krac_11556"/>
<feature type="transmembrane region" description="Helical" evidence="1">
    <location>
        <begin position="56"/>
        <end position="76"/>
    </location>
</feature>
<dbReference type="EMBL" id="ADVG01000001">
    <property type="protein sequence ID" value="EFH89965.1"/>
    <property type="molecule type" value="Genomic_DNA"/>
</dbReference>
<evidence type="ECO:0000313" key="2">
    <source>
        <dbReference type="EMBL" id="EFH89965.1"/>
    </source>
</evidence>
<feature type="transmembrane region" description="Helical" evidence="1">
    <location>
        <begin position="23"/>
        <end position="44"/>
    </location>
</feature>
<keyword evidence="3" id="KW-1185">Reference proteome</keyword>
<keyword evidence="1" id="KW-1133">Transmembrane helix</keyword>
<feature type="transmembrane region" description="Helical" evidence="1">
    <location>
        <begin position="157"/>
        <end position="179"/>
    </location>
</feature>
<organism evidence="2 3">
    <name type="scientific">Ktedonobacter racemifer DSM 44963</name>
    <dbReference type="NCBI Taxonomy" id="485913"/>
    <lineage>
        <taxon>Bacteria</taxon>
        <taxon>Bacillati</taxon>
        <taxon>Chloroflexota</taxon>
        <taxon>Ktedonobacteria</taxon>
        <taxon>Ktedonobacterales</taxon>
        <taxon>Ktedonobacteraceae</taxon>
        <taxon>Ktedonobacter</taxon>
    </lineage>
</organism>
<reference evidence="2 3" key="1">
    <citation type="journal article" date="2011" name="Stand. Genomic Sci.">
        <title>Non-contiguous finished genome sequence and contextual data of the filamentous soil bacterium Ktedonobacter racemifer type strain (SOSP1-21).</title>
        <authorList>
            <person name="Chang Y.J."/>
            <person name="Land M."/>
            <person name="Hauser L."/>
            <person name="Chertkov O."/>
            <person name="Del Rio T.G."/>
            <person name="Nolan M."/>
            <person name="Copeland A."/>
            <person name="Tice H."/>
            <person name="Cheng J.F."/>
            <person name="Lucas S."/>
            <person name="Han C."/>
            <person name="Goodwin L."/>
            <person name="Pitluck S."/>
            <person name="Ivanova N."/>
            <person name="Ovchinikova G."/>
            <person name="Pati A."/>
            <person name="Chen A."/>
            <person name="Palaniappan K."/>
            <person name="Mavromatis K."/>
            <person name="Liolios K."/>
            <person name="Brettin T."/>
            <person name="Fiebig A."/>
            <person name="Rohde M."/>
            <person name="Abt B."/>
            <person name="Goker M."/>
            <person name="Detter J.C."/>
            <person name="Woyke T."/>
            <person name="Bristow J."/>
            <person name="Eisen J.A."/>
            <person name="Markowitz V."/>
            <person name="Hugenholtz P."/>
            <person name="Kyrpides N.C."/>
            <person name="Klenk H.P."/>
            <person name="Lapidus A."/>
        </authorList>
    </citation>
    <scope>NUCLEOTIDE SEQUENCE [LARGE SCALE GENOMIC DNA]</scope>
    <source>
        <strain evidence="3">DSM 44963</strain>
    </source>
</reference>
<feature type="transmembrane region" description="Helical" evidence="1">
    <location>
        <begin position="96"/>
        <end position="120"/>
    </location>
</feature>
<dbReference type="AlphaFoldDB" id="D6TCE8"/>
<keyword evidence="1" id="KW-0812">Transmembrane</keyword>
<evidence type="ECO:0000313" key="3">
    <source>
        <dbReference type="Proteomes" id="UP000004508"/>
    </source>
</evidence>
<dbReference type="eggNOG" id="COG4097">
    <property type="taxonomic scope" value="Bacteria"/>
</dbReference>
<feature type="transmembrane region" description="Helical" evidence="1">
    <location>
        <begin position="132"/>
        <end position="151"/>
    </location>
</feature>
<comment type="caution">
    <text evidence="2">The sequence shown here is derived from an EMBL/GenBank/DDBJ whole genome shotgun (WGS) entry which is preliminary data.</text>
</comment>
<evidence type="ECO:0000256" key="1">
    <source>
        <dbReference type="SAM" id="Phobius"/>
    </source>
</evidence>
<dbReference type="Proteomes" id="UP000004508">
    <property type="component" value="Unassembled WGS sequence"/>
</dbReference>
<accession>D6TCE8</accession>
<name>D6TCE8_KTERA</name>
<proteinExistence type="predicted"/>
<dbReference type="InParanoid" id="D6TCE8"/>
<protein>
    <submittedName>
        <fullName evidence="2">Uncharacterized protein</fullName>
    </submittedName>
</protein>
<gene>
    <name evidence="2" type="ORF">Krac_11556</name>
</gene>